<keyword evidence="5 8" id="KW-1133">Transmembrane helix</keyword>
<sequence length="659" mass="70941">MRTTRSPEDRGPQTPDDTAAPATPDHGLDLPELAPPKWNRHGAAVAGASWFRIARRMPALVVQAAVLAWQSGRRDVVTTLLFNLGSGAATAWALIATTSVLTELFAEVPTPDRVWAALPSLALLALALVLRGCCGALAGRAQARLVPKVVLAAERRLLRDATSVELRAFDDSDFHDHLYRSHTRGCDEAGALVRQATDLLTAMVGIVAAAGVLTALHPALVPLLLLAMVPQWWGAAASARMRYRMILAFTEGSRRKYMLEQLMTARESAAEVRSFTMERRLLAEFDRVARRELDIHLGLATRQSAVRLAGDTASGLVTAGVFAVLAVLLVQGVVPIAVAGAAVVAVRVAQGALSNALYSVTRLYESGLYFSDFVAFQNEARTRLPRPGLVPAPAGFEEINLRNVTFGYPSSEAPALKDVNLTLRRGRTVALVGENGSGKSTLAKLLSGLYTPQQGSVRWDGTDLAGVDGVSLRERISVIAQDHTHWPLTARGNTVMSSAECPDRFARASTAARADAVVSGFRDGWDTLLDKRFAHGVEPSGGQWQRLAAARSFYRGDDGAEVPLLIADEPTAAMDARAEHGFFTSVHAHARRTGATVVLITHRLASVRMADHIVVLDKGRVVAQGSHAELMSENGLYRELWELQASAYRPPSAPRSRTP</sequence>
<dbReference type="Proteomes" id="UP000579647">
    <property type="component" value="Unassembled WGS sequence"/>
</dbReference>
<dbReference type="InterPro" id="IPR039421">
    <property type="entry name" value="Type_1_exporter"/>
</dbReference>
<protein>
    <submittedName>
        <fullName evidence="11">ATP-binding cassette subfamily B protein/ATP-binding cassette subfamily C protein</fullName>
    </submittedName>
</protein>
<keyword evidence="4 11" id="KW-0067">ATP-binding</keyword>
<accession>A0A840WPK5</accession>
<dbReference type="PANTHER" id="PTHR24221:SF646">
    <property type="entry name" value="HAEMOLYSIN SECRETION ATP-BINDING PROTEIN"/>
    <property type="match status" value="1"/>
</dbReference>
<dbReference type="InterPro" id="IPR027417">
    <property type="entry name" value="P-loop_NTPase"/>
</dbReference>
<evidence type="ECO:0000256" key="4">
    <source>
        <dbReference type="ARBA" id="ARBA00022840"/>
    </source>
</evidence>
<feature type="transmembrane region" description="Helical" evidence="8">
    <location>
        <begin position="80"/>
        <end position="102"/>
    </location>
</feature>
<evidence type="ECO:0000256" key="7">
    <source>
        <dbReference type="SAM" id="MobiDB-lite"/>
    </source>
</evidence>
<evidence type="ECO:0000313" key="12">
    <source>
        <dbReference type="Proteomes" id="UP000579647"/>
    </source>
</evidence>
<feature type="transmembrane region" description="Helical" evidence="8">
    <location>
        <begin position="114"/>
        <end position="138"/>
    </location>
</feature>
<dbReference type="GO" id="GO:0005524">
    <property type="term" value="F:ATP binding"/>
    <property type="evidence" value="ECO:0007669"/>
    <property type="project" value="UniProtKB-KW"/>
</dbReference>
<evidence type="ECO:0000259" key="9">
    <source>
        <dbReference type="PROSITE" id="PS50893"/>
    </source>
</evidence>
<feature type="region of interest" description="Disordered" evidence="7">
    <location>
        <begin position="1"/>
        <end position="35"/>
    </location>
</feature>
<dbReference type="EMBL" id="JACHDO010000001">
    <property type="protein sequence ID" value="MBB5493656.1"/>
    <property type="molecule type" value="Genomic_DNA"/>
</dbReference>
<dbReference type="SUPFAM" id="SSF90123">
    <property type="entry name" value="ABC transporter transmembrane region"/>
    <property type="match status" value="1"/>
</dbReference>
<dbReference type="RefSeq" id="WP_184366818.1">
    <property type="nucleotide sequence ID" value="NZ_BAAAKM010000065.1"/>
</dbReference>
<dbReference type="GO" id="GO:0016887">
    <property type="term" value="F:ATP hydrolysis activity"/>
    <property type="evidence" value="ECO:0007669"/>
    <property type="project" value="InterPro"/>
</dbReference>
<keyword evidence="3" id="KW-0547">Nucleotide-binding</keyword>
<dbReference type="Gene3D" id="3.40.50.300">
    <property type="entry name" value="P-loop containing nucleotide triphosphate hydrolases"/>
    <property type="match status" value="1"/>
</dbReference>
<keyword evidence="12" id="KW-1185">Reference proteome</keyword>
<feature type="compositionally biased region" description="Basic and acidic residues" evidence="7">
    <location>
        <begin position="1"/>
        <end position="11"/>
    </location>
</feature>
<evidence type="ECO:0000256" key="6">
    <source>
        <dbReference type="ARBA" id="ARBA00023136"/>
    </source>
</evidence>
<reference evidence="11 12" key="1">
    <citation type="submission" date="2020-08" db="EMBL/GenBank/DDBJ databases">
        <title>Sequencing the genomes of 1000 actinobacteria strains.</title>
        <authorList>
            <person name="Klenk H.-P."/>
        </authorList>
    </citation>
    <scope>NUCLEOTIDE SEQUENCE [LARGE SCALE GENOMIC DNA]</scope>
    <source>
        <strain evidence="11 12">DSM 44598</strain>
    </source>
</reference>
<evidence type="ECO:0000256" key="3">
    <source>
        <dbReference type="ARBA" id="ARBA00022741"/>
    </source>
</evidence>
<feature type="transmembrane region" description="Helical" evidence="8">
    <location>
        <begin position="199"/>
        <end position="216"/>
    </location>
</feature>
<gene>
    <name evidence="11" type="ORF">HNR07_004793</name>
</gene>
<evidence type="ECO:0000256" key="2">
    <source>
        <dbReference type="ARBA" id="ARBA00022692"/>
    </source>
</evidence>
<dbReference type="CDD" id="cd03228">
    <property type="entry name" value="ABCC_MRP_Like"/>
    <property type="match status" value="1"/>
</dbReference>
<dbReference type="GO" id="GO:0140359">
    <property type="term" value="F:ABC-type transporter activity"/>
    <property type="evidence" value="ECO:0007669"/>
    <property type="project" value="InterPro"/>
</dbReference>
<proteinExistence type="predicted"/>
<dbReference type="PROSITE" id="PS50929">
    <property type="entry name" value="ABC_TM1F"/>
    <property type="match status" value="1"/>
</dbReference>
<dbReference type="Pfam" id="PF00005">
    <property type="entry name" value="ABC_tran"/>
    <property type="match status" value="1"/>
</dbReference>
<evidence type="ECO:0000259" key="10">
    <source>
        <dbReference type="PROSITE" id="PS50929"/>
    </source>
</evidence>
<dbReference type="AlphaFoldDB" id="A0A840WPK5"/>
<evidence type="ECO:0000313" key="11">
    <source>
        <dbReference type="EMBL" id="MBB5493656.1"/>
    </source>
</evidence>
<dbReference type="GO" id="GO:0034040">
    <property type="term" value="F:ATPase-coupled lipid transmembrane transporter activity"/>
    <property type="evidence" value="ECO:0007669"/>
    <property type="project" value="TreeGrafter"/>
</dbReference>
<dbReference type="InterPro" id="IPR036640">
    <property type="entry name" value="ABC1_TM_sf"/>
</dbReference>
<evidence type="ECO:0000256" key="1">
    <source>
        <dbReference type="ARBA" id="ARBA00004651"/>
    </source>
</evidence>
<dbReference type="SMART" id="SM00382">
    <property type="entry name" value="AAA"/>
    <property type="match status" value="1"/>
</dbReference>
<dbReference type="SUPFAM" id="SSF52540">
    <property type="entry name" value="P-loop containing nucleoside triphosphate hydrolases"/>
    <property type="match status" value="1"/>
</dbReference>
<feature type="compositionally biased region" description="Low complexity" evidence="7">
    <location>
        <begin position="14"/>
        <end position="25"/>
    </location>
</feature>
<dbReference type="InterPro" id="IPR011527">
    <property type="entry name" value="ABC1_TM_dom"/>
</dbReference>
<comment type="caution">
    <text evidence="11">The sequence shown here is derived from an EMBL/GenBank/DDBJ whole genome shotgun (WGS) entry which is preliminary data.</text>
</comment>
<name>A0A840WPK5_9ACTN</name>
<evidence type="ECO:0000256" key="8">
    <source>
        <dbReference type="SAM" id="Phobius"/>
    </source>
</evidence>
<feature type="domain" description="ABC transporter" evidence="9">
    <location>
        <begin position="399"/>
        <end position="643"/>
    </location>
</feature>
<dbReference type="InterPro" id="IPR003593">
    <property type="entry name" value="AAA+_ATPase"/>
</dbReference>
<feature type="domain" description="ABC transmembrane type-1" evidence="10">
    <location>
        <begin position="77"/>
        <end position="365"/>
    </location>
</feature>
<evidence type="ECO:0000256" key="5">
    <source>
        <dbReference type="ARBA" id="ARBA00022989"/>
    </source>
</evidence>
<organism evidence="11 12">
    <name type="scientific">Nocardiopsis metallicus</name>
    <dbReference type="NCBI Taxonomy" id="179819"/>
    <lineage>
        <taxon>Bacteria</taxon>
        <taxon>Bacillati</taxon>
        <taxon>Actinomycetota</taxon>
        <taxon>Actinomycetes</taxon>
        <taxon>Streptosporangiales</taxon>
        <taxon>Nocardiopsidaceae</taxon>
        <taxon>Nocardiopsis</taxon>
    </lineage>
</organism>
<dbReference type="Gene3D" id="1.20.1560.10">
    <property type="entry name" value="ABC transporter type 1, transmembrane domain"/>
    <property type="match status" value="1"/>
</dbReference>
<keyword evidence="6 8" id="KW-0472">Membrane</keyword>
<dbReference type="PROSITE" id="PS50893">
    <property type="entry name" value="ABC_TRANSPORTER_2"/>
    <property type="match status" value="1"/>
</dbReference>
<dbReference type="GO" id="GO:0005886">
    <property type="term" value="C:plasma membrane"/>
    <property type="evidence" value="ECO:0007669"/>
    <property type="project" value="UniProtKB-SubCell"/>
</dbReference>
<dbReference type="PANTHER" id="PTHR24221">
    <property type="entry name" value="ATP-BINDING CASSETTE SUB-FAMILY B"/>
    <property type="match status" value="1"/>
</dbReference>
<comment type="subcellular location">
    <subcellularLocation>
        <location evidence="1">Cell membrane</location>
        <topology evidence="1">Multi-pass membrane protein</topology>
    </subcellularLocation>
</comment>
<keyword evidence="2 8" id="KW-0812">Transmembrane</keyword>
<dbReference type="InterPro" id="IPR003439">
    <property type="entry name" value="ABC_transporter-like_ATP-bd"/>
</dbReference>